<organism evidence="13 14">
    <name type="scientific">Dendrosporobacter quercicolus</name>
    <dbReference type="NCBI Taxonomy" id="146817"/>
    <lineage>
        <taxon>Bacteria</taxon>
        <taxon>Bacillati</taxon>
        <taxon>Bacillota</taxon>
        <taxon>Negativicutes</taxon>
        <taxon>Selenomonadales</taxon>
        <taxon>Sporomusaceae</taxon>
        <taxon>Dendrosporobacter</taxon>
    </lineage>
</organism>
<dbReference type="Proteomes" id="UP000214880">
    <property type="component" value="Unassembled WGS sequence"/>
</dbReference>
<dbReference type="InterPro" id="IPR001544">
    <property type="entry name" value="Aminotrans_IV"/>
</dbReference>
<keyword evidence="6" id="KW-0032">Aminotransferase</keyword>
<dbReference type="GO" id="GO:0030170">
    <property type="term" value="F:pyridoxal phosphate binding"/>
    <property type="evidence" value="ECO:0007669"/>
    <property type="project" value="InterPro"/>
</dbReference>
<dbReference type="CDD" id="cd01558">
    <property type="entry name" value="D-AAT_like"/>
    <property type="match status" value="1"/>
</dbReference>
<comment type="function">
    <text evidence="12">Acts on the D-isomers of alanine, leucine, aspartate, glutamate, aminobutyrate, norvaline and asparagine. The enzyme transfers an amino group from a substrate D-amino acid to the pyridoxal phosphate cofactor to form pyridoxamine and an alpha-keto acid in the first half-reaction.</text>
</comment>
<proteinExistence type="inferred from homology"/>
<dbReference type="FunFam" id="3.20.10.10:FF:000002">
    <property type="entry name" value="D-alanine aminotransferase"/>
    <property type="match status" value="1"/>
</dbReference>
<dbReference type="EC" id="2.6.1.21" evidence="4 12"/>
<dbReference type="GO" id="GO:0046394">
    <property type="term" value="P:carboxylic acid biosynthetic process"/>
    <property type="evidence" value="ECO:0007669"/>
    <property type="project" value="UniProtKB-ARBA"/>
</dbReference>
<evidence type="ECO:0000313" key="14">
    <source>
        <dbReference type="Proteomes" id="UP000214880"/>
    </source>
</evidence>
<dbReference type="OrthoDB" id="9805628at2"/>
<dbReference type="GO" id="GO:0005829">
    <property type="term" value="C:cytosol"/>
    <property type="evidence" value="ECO:0007669"/>
    <property type="project" value="TreeGrafter"/>
</dbReference>
<evidence type="ECO:0000256" key="8">
    <source>
        <dbReference type="ARBA" id="ARBA00022898"/>
    </source>
</evidence>
<keyword evidence="8 11" id="KW-0663">Pyridoxal phosphate</keyword>
<dbReference type="EMBL" id="FNHB01000003">
    <property type="protein sequence ID" value="SDM24837.1"/>
    <property type="molecule type" value="Genomic_DNA"/>
</dbReference>
<dbReference type="GO" id="GO:0008652">
    <property type="term" value="P:amino acid biosynthetic process"/>
    <property type="evidence" value="ECO:0007669"/>
    <property type="project" value="UniProtKB-ARBA"/>
</dbReference>
<evidence type="ECO:0000256" key="5">
    <source>
        <dbReference type="ARBA" id="ARBA00021779"/>
    </source>
</evidence>
<dbReference type="PROSITE" id="PS00770">
    <property type="entry name" value="AA_TRANSFER_CLASS_4"/>
    <property type="match status" value="1"/>
</dbReference>
<evidence type="ECO:0000256" key="6">
    <source>
        <dbReference type="ARBA" id="ARBA00022576"/>
    </source>
</evidence>
<dbReference type="RefSeq" id="WP_092071323.1">
    <property type="nucleotide sequence ID" value="NZ_FNHB01000003.1"/>
</dbReference>
<dbReference type="NCBIfam" id="TIGR01121">
    <property type="entry name" value="D_amino_aminoT"/>
    <property type="match status" value="1"/>
</dbReference>
<dbReference type="Gene3D" id="3.30.470.10">
    <property type="match status" value="1"/>
</dbReference>
<dbReference type="InterPro" id="IPR005784">
    <property type="entry name" value="D_amino_transT"/>
</dbReference>
<dbReference type="GO" id="GO:0047810">
    <property type="term" value="F:D-alanine-2-oxoglutarate aminotransferase activity"/>
    <property type="evidence" value="ECO:0007669"/>
    <property type="project" value="UniProtKB-EC"/>
</dbReference>
<dbReference type="STRING" id="146817.SAMN04488502_10351"/>
<evidence type="ECO:0000256" key="12">
    <source>
        <dbReference type="RuleBase" id="RU004520"/>
    </source>
</evidence>
<keyword evidence="7" id="KW-0808">Transferase</keyword>
<comment type="cofactor">
    <cofactor evidence="1 11">
        <name>pyridoxal 5'-phosphate</name>
        <dbReference type="ChEBI" id="CHEBI:597326"/>
    </cofactor>
</comment>
<evidence type="ECO:0000256" key="1">
    <source>
        <dbReference type="ARBA" id="ARBA00001933"/>
    </source>
</evidence>
<gene>
    <name evidence="13" type="ORF">SAMN04488502_10351</name>
</gene>
<comment type="catalytic activity">
    <reaction evidence="9 12">
        <text>D-alanine + 2-oxoglutarate = D-glutamate + pyruvate</text>
        <dbReference type="Rhea" id="RHEA:15869"/>
        <dbReference type="ChEBI" id="CHEBI:15361"/>
        <dbReference type="ChEBI" id="CHEBI:16810"/>
        <dbReference type="ChEBI" id="CHEBI:29986"/>
        <dbReference type="ChEBI" id="CHEBI:57416"/>
        <dbReference type="EC" id="2.6.1.21"/>
    </reaction>
</comment>
<dbReference type="InterPro" id="IPR036038">
    <property type="entry name" value="Aminotransferase-like"/>
</dbReference>
<evidence type="ECO:0000256" key="10">
    <source>
        <dbReference type="RuleBase" id="RU004106"/>
    </source>
</evidence>
<evidence type="ECO:0000256" key="9">
    <source>
        <dbReference type="ARBA" id="ARBA00047911"/>
    </source>
</evidence>
<protein>
    <recommendedName>
        <fullName evidence="5 12">D-alanine aminotransferase</fullName>
        <ecNumber evidence="4 12">2.6.1.21</ecNumber>
    </recommendedName>
</protein>
<dbReference type="InterPro" id="IPR043132">
    <property type="entry name" value="BCAT-like_C"/>
</dbReference>
<evidence type="ECO:0000256" key="11">
    <source>
        <dbReference type="RuleBase" id="RU004516"/>
    </source>
</evidence>
<dbReference type="InterPro" id="IPR018300">
    <property type="entry name" value="Aminotrans_IV_CS"/>
</dbReference>
<dbReference type="PANTHER" id="PTHR42743">
    <property type="entry name" value="AMINO-ACID AMINOTRANSFERASE"/>
    <property type="match status" value="1"/>
</dbReference>
<keyword evidence="14" id="KW-1185">Reference proteome</keyword>
<dbReference type="GO" id="GO:0046416">
    <property type="term" value="P:D-amino acid metabolic process"/>
    <property type="evidence" value="ECO:0007669"/>
    <property type="project" value="InterPro"/>
</dbReference>
<accession>A0A1G9RPF6</accession>
<dbReference type="SUPFAM" id="SSF56752">
    <property type="entry name" value="D-aminoacid aminotransferase-like PLP-dependent enzymes"/>
    <property type="match status" value="1"/>
</dbReference>
<dbReference type="AlphaFoldDB" id="A0A1G9RPF6"/>
<dbReference type="InterPro" id="IPR050571">
    <property type="entry name" value="Class-IV_PLP-Dep_Aminotrnsfr"/>
</dbReference>
<evidence type="ECO:0000256" key="2">
    <source>
        <dbReference type="ARBA" id="ARBA00009320"/>
    </source>
</evidence>
<evidence type="ECO:0000256" key="7">
    <source>
        <dbReference type="ARBA" id="ARBA00022679"/>
    </source>
</evidence>
<dbReference type="Pfam" id="PF01063">
    <property type="entry name" value="Aminotran_4"/>
    <property type="match status" value="1"/>
</dbReference>
<reference evidence="13 14" key="1">
    <citation type="submission" date="2016-10" db="EMBL/GenBank/DDBJ databases">
        <authorList>
            <person name="de Groot N.N."/>
        </authorList>
    </citation>
    <scope>NUCLEOTIDE SEQUENCE [LARGE SCALE GENOMIC DNA]</scope>
    <source>
        <strain evidence="13 14">DSM 1736</strain>
    </source>
</reference>
<dbReference type="InterPro" id="IPR043131">
    <property type="entry name" value="BCAT-like_N"/>
</dbReference>
<sequence>MRSLGFANGTIIDLTENAVPLEDRGHQFGDGIYEVTRVYNGRCFALEKHIERAYRSLRQLKIPAVHTYEEFAQMHHLLITESGISDGAIYFQITRGVAPRGHGFPENVVPRLTMSIRPVAANNRLQADGIKALFIPDERWLRCDIKSLNLLSNVLGKQRAKEAGCVEAIQIRNEFVTEGTSTNFFIIKDELLWTHPLSNLILSGVTRSIIIETLAPSLGLTVLEKPFSPEFTHKADEAFICGTTSEITPVISLSGAVVGDGAAGPVTQKLQQAYQMLIDKQCKR</sequence>
<evidence type="ECO:0000256" key="4">
    <source>
        <dbReference type="ARBA" id="ARBA00012874"/>
    </source>
</evidence>
<comment type="similarity">
    <text evidence="2 10">Belongs to the class-IV pyridoxal-phosphate-dependent aminotransferase family.</text>
</comment>
<name>A0A1G9RPF6_9FIRM</name>
<comment type="subunit">
    <text evidence="3">Homodimer.</text>
</comment>
<dbReference type="Gene3D" id="3.20.10.10">
    <property type="entry name" value="D-amino Acid Aminotransferase, subunit A, domain 2"/>
    <property type="match status" value="1"/>
</dbReference>
<evidence type="ECO:0000256" key="3">
    <source>
        <dbReference type="ARBA" id="ARBA00011738"/>
    </source>
</evidence>
<dbReference type="PANTHER" id="PTHR42743:SF10">
    <property type="entry name" value="D-ALANINE AMINOTRANSFERASE"/>
    <property type="match status" value="1"/>
</dbReference>
<evidence type="ECO:0000313" key="13">
    <source>
        <dbReference type="EMBL" id="SDM24837.1"/>
    </source>
</evidence>